<sequence>MCGHPSPQPSLLSPHRVVPRENKRKGGGVLSAVIGAVLADVTTAVTTAVLAGLMVR</sequence>
<feature type="transmembrane region" description="Helical" evidence="2">
    <location>
        <begin position="29"/>
        <end position="55"/>
    </location>
</feature>
<dbReference type="Proteomes" id="UP000031091">
    <property type="component" value="Segment"/>
</dbReference>
<keyword evidence="2" id="KW-0812">Transmembrane</keyword>
<keyword evidence="2" id="KW-1133">Transmembrane helix</keyword>
<evidence type="ECO:0000313" key="4">
    <source>
        <dbReference type="Proteomes" id="UP000031091"/>
    </source>
</evidence>
<name>A0A0A6ZKC6_9CAUD</name>
<evidence type="ECO:0000256" key="2">
    <source>
        <dbReference type="SAM" id="Phobius"/>
    </source>
</evidence>
<reference evidence="4" key="1">
    <citation type="submission" date="2013-07" db="EMBL/GenBank/DDBJ databases">
        <title>Isolation and characterization of PM16 - a novel Podoviridae bacteriophage specific for Proteus mirabilis.</title>
        <authorList>
            <person name="Morozova V.V."/>
            <person name="Tupikin A.E."/>
            <person name="Kabilov M.R."/>
            <person name="Kurilshikov A.M."/>
            <person name="Babkin I.V."/>
            <person name="Shedko E.D."/>
        </authorList>
    </citation>
    <scope>NUCLEOTIDE SEQUENCE [LARGE SCALE GENOMIC DNA]</scope>
</reference>
<evidence type="ECO:0000256" key="1">
    <source>
        <dbReference type="SAM" id="MobiDB-lite"/>
    </source>
</evidence>
<accession>A0A0A6ZKC6</accession>
<feature type="region of interest" description="Disordered" evidence="1">
    <location>
        <begin position="1"/>
        <end position="24"/>
    </location>
</feature>
<dbReference type="EMBL" id="KF319020">
    <property type="protein sequence ID" value="AGZ17290.1"/>
    <property type="molecule type" value="Genomic_DNA"/>
</dbReference>
<keyword evidence="4" id="KW-1185">Reference proteome</keyword>
<organism evidence="3 4">
    <name type="scientific">Proteus phage PM16</name>
    <dbReference type="NCBI Taxonomy" id="1357704"/>
    <lineage>
        <taxon>Viruses</taxon>
        <taxon>Duplodnaviria</taxon>
        <taxon>Heunggongvirae</taxon>
        <taxon>Uroviricota</taxon>
        <taxon>Caudoviricetes</taxon>
        <taxon>Autographivirales</taxon>
        <taxon>Autoscriptoviridae</taxon>
        <taxon>Slopekvirinae</taxon>
        <taxon>Novosibovirus</taxon>
        <taxon>Novosibovirus PM16</taxon>
    </lineage>
</organism>
<gene>
    <name evidence="3" type="ORF">PM16_46</name>
</gene>
<proteinExistence type="predicted"/>
<dbReference type="KEGG" id="vg:24722490"/>
<dbReference type="GeneID" id="24722490"/>
<evidence type="ECO:0000313" key="3">
    <source>
        <dbReference type="EMBL" id="AGZ17290.1"/>
    </source>
</evidence>
<protein>
    <submittedName>
        <fullName evidence="3">Uncharacterized protein</fullName>
    </submittedName>
</protein>
<keyword evidence="2" id="KW-0472">Membrane</keyword>
<dbReference type="RefSeq" id="YP_009147880.1">
    <property type="nucleotide sequence ID" value="NC_027342.1"/>
</dbReference>